<sequence length="319" mass="34205">MSTVPALNFLDPAPIESESISMPPSSHSRTRAREPLAPKVPEITALFWVVKILTTGMGEATADYLAHVNLVLAAVIGTVGFTVALWLQFRARRYFAPVYWFAVMMVAVFGTMAADGPPIGHVGSAIFYTMLLATVFFLWRRAEGTLSIHSIVTRRRETYYWLAVLATFALGTAAGDVTATTMHLGFLASGIVFTAIIAVPAVAWWRFGLNEVVAFWLAYIVTRPLGASFADWLGKPHSHSGVGFGDGPVSGGATIMIVILVAYLAVTRRDVQPNTIRSADLLVPGMQRSNTGSNTASGNARSATIPGPARPPGQQAQVD</sequence>
<dbReference type="HOGENOM" id="CLU_070268_0_1_11"/>
<dbReference type="STRING" id="106370.Francci3_4177"/>
<keyword evidence="4" id="KW-1185">Reference proteome</keyword>
<evidence type="ECO:0000313" key="3">
    <source>
        <dbReference type="EMBL" id="ABD13525.1"/>
    </source>
</evidence>
<feature type="compositionally biased region" description="Polar residues" evidence="1">
    <location>
        <begin position="287"/>
        <end position="302"/>
    </location>
</feature>
<feature type="transmembrane region" description="Helical" evidence="2">
    <location>
        <begin position="119"/>
        <end position="139"/>
    </location>
</feature>
<feature type="transmembrane region" description="Helical" evidence="2">
    <location>
        <begin position="212"/>
        <end position="229"/>
    </location>
</feature>
<reference evidence="3 4" key="1">
    <citation type="journal article" date="2007" name="Genome Res.">
        <title>Genome characteristics of facultatively symbiotic Frankia sp. strains reflect host range and host plant biogeography.</title>
        <authorList>
            <person name="Normand P."/>
            <person name="Lapierre P."/>
            <person name="Tisa L.S."/>
            <person name="Gogarten J.P."/>
            <person name="Alloisio N."/>
            <person name="Bagnarol E."/>
            <person name="Bassi C.A."/>
            <person name="Berry A.M."/>
            <person name="Bickhart D.M."/>
            <person name="Choisne N."/>
            <person name="Couloux A."/>
            <person name="Cournoyer B."/>
            <person name="Cruveiller S."/>
            <person name="Daubin V."/>
            <person name="Demange N."/>
            <person name="Francino M.P."/>
            <person name="Goltsman E."/>
            <person name="Huang Y."/>
            <person name="Kopp O.R."/>
            <person name="Labarre L."/>
            <person name="Lapidus A."/>
            <person name="Lavire C."/>
            <person name="Marechal J."/>
            <person name="Martinez M."/>
            <person name="Mastronunzio J.E."/>
            <person name="Mullin B.C."/>
            <person name="Niemann J."/>
            <person name="Pujic P."/>
            <person name="Rawnsley T."/>
            <person name="Rouy Z."/>
            <person name="Schenowitz C."/>
            <person name="Sellstedt A."/>
            <person name="Tavares F."/>
            <person name="Tomkins J.P."/>
            <person name="Vallenet D."/>
            <person name="Valverde C."/>
            <person name="Wall L.G."/>
            <person name="Wang Y."/>
            <person name="Medigue C."/>
            <person name="Benson D.R."/>
        </authorList>
    </citation>
    <scope>NUCLEOTIDE SEQUENCE [LARGE SCALE GENOMIC DNA]</scope>
    <source>
        <strain evidence="4">DSM 45818 / CECT 9043 / CcI3</strain>
    </source>
</reference>
<dbReference type="Proteomes" id="UP000001937">
    <property type="component" value="Chromosome"/>
</dbReference>
<dbReference type="KEGG" id="fra:Francci3_4177"/>
<dbReference type="eggNOG" id="COG4705">
    <property type="taxonomic scope" value="Bacteria"/>
</dbReference>
<evidence type="ECO:0008006" key="5">
    <source>
        <dbReference type="Google" id="ProtNLM"/>
    </source>
</evidence>
<dbReference type="PhylomeDB" id="Q2J5B7"/>
<feature type="compositionally biased region" description="Low complexity" evidence="1">
    <location>
        <begin position="15"/>
        <end position="27"/>
    </location>
</feature>
<accession>Q2J5B7</accession>
<dbReference type="InterPro" id="IPR007136">
    <property type="entry name" value="DUF347"/>
</dbReference>
<keyword evidence="2" id="KW-1133">Transmembrane helix</keyword>
<feature type="transmembrane region" description="Helical" evidence="2">
    <location>
        <begin position="94"/>
        <end position="113"/>
    </location>
</feature>
<feature type="region of interest" description="Disordered" evidence="1">
    <location>
        <begin position="287"/>
        <end position="319"/>
    </location>
</feature>
<organism evidence="3 4">
    <name type="scientific">Frankia casuarinae (strain DSM 45818 / CECT 9043 / HFP020203 / CcI3)</name>
    <dbReference type="NCBI Taxonomy" id="106370"/>
    <lineage>
        <taxon>Bacteria</taxon>
        <taxon>Bacillati</taxon>
        <taxon>Actinomycetota</taxon>
        <taxon>Actinomycetes</taxon>
        <taxon>Frankiales</taxon>
        <taxon>Frankiaceae</taxon>
        <taxon>Frankia</taxon>
    </lineage>
</organism>
<keyword evidence="2" id="KW-0472">Membrane</keyword>
<evidence type="ECO:0000313" key="4">
    <source>
        <dbReference type="Proteomes" id="UP000001937"/>
    </source>
</evidence>
<feature type="transmembrane region" description="Helical" evidence="2">
    <location>
        <begin position="184"/>
        <end position="205"/>
    </location>
</feature>
<feature type="region of interest" description="Disordered" evidence="1">
    <location>
        <begin position="15"/>
        <end position="34"/>
    </location>
</feature>
<dbReference type="AlphaFoldDB" id="Q2J5B7"/>
<name>Q2J5B7_FRACC</name>
<gene>
    <name evidence="3" type="ordered locus">Francci3_4177</name>
</gene>
<feature type="transmembrane region" description="Helical" evidence="2">
    <location>
        <begin position="249"/>
        <end position="266"/>
    </location>
</feature>
<feature type="transmembrane region" description="Helical" evidence="2">
    <location>
        <begin position="159"/>
        <end position="178"/>
    </location>
</feature>
<protein>
    <recommendedName>
        <fullName evidence="5">Membrane-anchored protein</fullName>
    </recommendedName>
</protein>
<dbReference type="Pfam" id="PF03988">
    <property type="entry name" value="DUF347"/>
    <property type="match status" value="3"/>
</dbReference>
<evidence type="ECO:0000256" key="1">
    <source>
        <dbReference type="SAM" id="MobiDB-lite"/>
    </source>
</evidence>
<proteinExistence type="predicted"/>
<dbReference type="EMBL" id="CP000249">
    <property type="protein sequence ID" value="ABD13525.1"/>
    <property type="molecule type" value="Genomic_DNA"/>
</dbReference>
<feature type="transmembrane region" description="Helical" evidence="2">
    <location>
        <begin position="64"/>
        <end position="87"/>
    </location>
</feature>
<keyword evidence="2" id="KW-0812">Transmembrane</keyword>
<evidence type="ECO:0000256" key="2">
    <source>
        <dbReference type="SAM" id="Phobius"/>
    </source>
</evidence>